<evidence type="ECO:0000256" key="3">
    <source>
        <dbReference type="ARBA" id="ARBA00012438"/>
    </source>
</evidence>
<dbReference type="InterPro" id="IPR033479">
    <property type="entry name" value="dCache_1"/>
</dbReference>
<comment type="catalytic activity">
    <reaction evidence="1">
        <text>ATP + protein L-histidine = ADP + protein N-phospho-L-histidine.</text>
        <dbReference type="EC" id="2.7.13.3"/>
    </reaction>
</comment>
<comment type="caution">
    <text evidence="16">The sequence shown here is derived from an EMBL/GenBank/DDBJ whole genome shotgun (WGS) entry which is preliminary data.</text>
</comment>
<dbReference type="Gene3D" id="3.30.565.10">
    <property type="entry name" value="Histidine kinase-like ATPase, C-terminal domain"/>
    <property type="match status" value="1"/>
</dbReference>
<comment type="subcellular location">
    <subcellularLocation>
        <location evidence="2">Cell membrane</location>
        <topology evidence="2">Multi-pass membrane protein</topology>
    </subcellularLocation>
</comment>
<dbReference type="SUPFAM" id="SSF55874">
    <property type="entry name" value="ATPase domain of HSP90 chaperone/DNA topoisomerase II/histidine kinase"/>
    <property type="match status" value="1"/>
</dbReference>
<keyword evidence="12" id="KW-0902">Two-component regulatory system</keyword>
<evidence type="ECO:0000313" key="17">
    <source>
        <dbReference type="Proteomes" id="UP001500074"/>
    </source>
</evidence>
<dbReference type="Pfam" id="PF02743">
    <property type="entry name" value="dCache_1"/>
    <property type="match status" value="1"/>
</dbReference>
<gene>
    <name evidence="16" type="ORF">GCM10023342_07310</name>
</gene>
<feature type="transmembrane region" description="Helical" evidence="14">
    <location>
        <begin position="319"/>
        <end position="337"/>
    </location>
</feature>
<evidence type="ECO:0000256" key="11">
    <source>
        <dbReference type="ARBA" id="ARBA00022989"/>
    </source>
</evidence>
<keyword evidence="7 14" id="KW-0812">Transmembrane</keyword>
<dbReference type="Proteomes" id="UP001500074">
    <property type="component" value="Unassembled WGS sequence"/>
</dbReference>
<keyword evidence="17" id="KW-1185">Reference proteome</keyword>
<organism evidence="16 17">
    <name type="scientific">Modicisalibacter zincidurans</name>
    <dbReference type="NCBI Taxonomy" id="1178777"/>
    <lineage>
        <taxon>Bacteria</taxon>
        <taxon>Pseudomonadati</taxon>
        <taxon>Pseudomonadota</taxon>
        <taxon>Gammaproteobacteria</taxon>
        <taxon>Oceanospirillales</taxon>
        <taxon>Halomonadaceae</taxon>
        <taxon>Modicisalibacter</taxon>
    </lineage>
</organism>
<evidence type="ECO:0000256" key="12">
    <source>
        <dbReference type="ARBA" id="ARBA00023012"/>
    </source>
</evidence>
<dbReference type="EMBL" id="BAABKI010000010">
    <property type="protein sequence ID" value="GAA5171854.1"/>
    <property type="molecule type" value="Genomic_DNA"/>
</dbReference>
<keyword evidence="4" id="KW-1003">Cell membrane</keyword>
<proteinExistence type="predicted"/>
<dbReference type="SUPFAM" id="SSF103190">
    <property type="entry name" value="Sensory domain-like"/>
    <property type="match status" value="1"/>
</dbReference>
<sequence length="622" mass="68233">MSPVRRRRLRRLAALAGGFATVALLWWVWHWQFDNALREAQRHADTRLALYTSSLEGALERFAYLPDLLARQPLIRSALGRQPQDTLNAAMIRRINAHLARVAASSGAEAIYMMNARGLTVAASNAAREDSFIGQRYDYRPYFRQAMRGGQGEFFAVGSTTGRPGYFVSAPVTAGDVSVSVTAGETASRGASAAPPLGVVAVKVSLESLQADWRQAGEKVMLSDANGVVILSSRADWRYRYMGGLDAEALGEIRAQRQFNGTELRALGERLGDGSLLIDGNGVGKRFFTVTADSTAGGLGWRMHYLVPVRPLYARARNAVLVAGALCLALLLLGLWLRERQQRLWLREREARLMRDANERLESRVEARTRELESAQAELVQSGKLAALGTMAAGIAHELNQPLAGIRTYAASGARLLERGRPESAQDNFQRIQALSERLATLIRQLKLFARKGGAREPIDLLARLDFVLELLDERIVRQGVELELPESVQPVWVAGDSVRIEQLLTNLLRNALDALREVAAPRLSVDVALSDTRVVLTVADNGSGIDEALIGQLFDPFFTTKEVGDGLGLGLFIAYGIVQDLAGRIRAENRTGAQSGAVFIVELPRAFETRRRQPSEEDSVT</sequence>
<dbReference type="InterPro" id="IPR017055">
    <property type="entry name" value="Sig_transdc_His_kinase_DctB"/>
</dbReference>
<dbReference type="InterPro" id="IPR036890">
    <property type="entry name" value="HATPase_C_sf"/>
</dbReference>
<dbReference type="RefSeq" id="WP_231664015.1">
    <property type="nucleotide sequence ID" value="NZ_BAABKI010000010.1"/>
</dbReference>
<protein>
    <recommendedName>
        <fullName evidence="3">histidine kinase</fullName>
        <ecNumber evidence="3">2.7.13.3</ecNumber>
    </recommendedName>
</protein>
<dbReference type="Gene3D" id="1.10.287.130">
    <property type="match status" value="1"/>
</dbReference>
<keyword evidence="13 14" id="KW-0472">Membrane</keyword>
<evidence type="ECO:0000256" key="5">
    <source>
        <dbReference type="ARBA" id="ARBA00022553"/>
    </source>
</evidence>
<dbReference type="SMART" id="SM00388">
    <property type="entry name" value="HisKA"/>
    <property type="match status" value="1"/>
</dbReference>
<dbReference type="Pfam" id="PF00512">
    <property type="entry name" value="HisKA"/>
    <property type="match status" value="1"/>
</dbReference>
<evidence type="ECO:0000259" key="15">
    <source>
        <dbReference type="PROSITE" id="PS50109"/>
    </source>
</evidence>
<evidence type="ECO:0000313" key="16">
    <source>
        <dbReference type="EMBL" id="GAA5171854.1"/>
    </source>
</evidence>
<dbReference type="SMART" id="SM00387">
    <property type="entry name" value="HATPase_c"/>
    <property type="match status" value="1"/>
</dbReference>
<evidence type="ECO:0000256" key="8">
    <source>
        <dbReference type="ARBA" id="ARBA00022741"/>
    </source>
</evidence>
<evidence type="ECO:0000256" key="2">
    <source>
        <dbReference type="ARBA" id="ARBA00004651"/>
    </source>
</evidence>
<evidence type="ECO:0000256" key="9">
    <source>
        <dbReference type="ARBA" id="ARBA00022777"/>
    </source>
</evidence>
<keyword evidence="9" id="KW-0418">Kinase</keyword>
<feature type="transmembrane region" description="Helical" evidence="14">
    <location>
        <begin position="12"/>
        <end position="29"/>
    </location>
</feature>
<dbReference type="GO" id="GO:0005524">
    <property type="term" value="F:ATP binding"/>
    <property type="evidence" value="ECO:0007669"/>
    <property type="project" value="UniProtKB-KW"/>
</dbReference>
<dbReference type="CDD" id="cd00082">
    <property type="entry name" value="HisKA"/>
    <property type="match status" value="1"/>
</dbReference>
<reference evidence="17" key="1">
    <citation type="journal article" date="2019" name="Int. J. Syst. Evol. Microbiol.">
        <title>The Global Catalogue of Microorganisms (GCM) 10K type strain sequencing project: providing services to taxonomists for standard genome sequencing and annotation.</title>
        <authorList>
            <consortium name="The Broad Institute Genomics Platform"/>
            <consortium name="The Broad Institute Genome Sequencing Center for Infectious Disease"/>
            <person name="Wu L."/>
            <person name="Ma J."/>
        </authorList>
    </citation>
    <scope>NUCLEOTIDE SEQUENCE [LARGE SCALE GENOMIC DNA]</scope>
    <source>
        <strain evidence="17">JCM 18472</strain>
    </source>
</reference>
<dbReference type="PANTHER" id="PTHR43065:SF46">
    <property type="entry name" value="C4-DICARBOXYLATE TRANSPORT SENSOR PROTEIN DCTB"/>
    <property type="match status" value="1"/>
</dbReference>
<dbReference type="EC" id="2.7.13.3" evidence="3"/>
<keyword evidence="6" id="KW-0808">Transferase</keyword>
<dbReference type="InterPro" id="IPR029151">
    <property type="entry name" value="Sensor-like_sf"/>
</dbReference>
<feature type="domain" description="Histidine kinase" evidence="15">
    <location>
        <begin position="394"/>
        <end position="608"/>
    </location>
</feature>
<keyword evidence="8" id="KW-0547">Nucleotide-binding</keyword>
<dbReference type="Gene3D" id="6.10.250.3020">
    <property type="match status" value="1"/>
</dbReference>
<dbReference type="SUPFAM" id="SSF47384">
    <property type="entry name" value="Homodimeric domain of signal transducing histidine kinase"/>
    <property type="match status" value="1"/>
</dbReference>
<evidence type="ECO:0000256" key="14">
    <source>
        <dbReference type="SAM" id="Phobius"/>
    </source>
</evidence>
<dbReference type="PROSITE" id="PS50109">
    <property type="entry name" value="HIS_KIN"/>
    <property type="match status" value="1"/>
</dbReference>
<evidence type="ECO:0000256" key="1">
    <source>
        <dbReference type="ARBA" id="ARBA00000085"/>
    </source>
</evidence>
<dbReference type="InterPro" id="IPR036097">
    <property type="entry name" value="HisK_dim/P_sf"/>
</dbReference>
<evidence type="ECO:0000256" key="13">
    <source>
        <dbReference type="ARBA" id="ARBA00023136"/>
    </source>
</evidence>
<evidence type="ECO:0000256" key="4">
    <source>
        <dbReference type="ARBA" id="ARBA00022475"/>
    </source>
</evidence>
<dbReference type="Pfam" id="PF02518">
    <property type="entry name" value="HATPase_c"/>
    <property type="match status" value="1"/>
</dbReference>
<dbReference type="PRINTS" id="PR00344">
    <property type="entry name" value="BCTRLSENSOR"/>
</dbReference>
<keyword evidence="11 14" id="KW-1133">Transmembrane helix</keyword>
<name>A0ABP9R5Q8_9GAMM</name>
<dbReference type="InterPro" id="IPR003594">
    <property type="entry name" value="HATPase_dom"/>
</dbReference>
<dbReference type="InterPro" id="IPR004358">
    <property type="entry name" value="Sig_transdc_His_kin-like_C"/>
</dbReference>
<accession>A0ABP9R5Q8</accession>
<evidence type="ECO:0000256" key="10">
    <source>
        <dbReference type="ARBA" id="ARBA00022840"/>
    </source>
</evidence>
<keyword evidence="10 16" id="KW-0067">ATP-binding</keyword>
<dbReference type="InterPro" id="IPR003661">
    <property type="entry name" value="HisK_dim/P_dom"/>
</dbReference>
<keyword evidence="5" id="KW-0597">Phosphoprotein</keyword>
<dbReference type="Gene3D" id="3.30.450.20">
    <property type="entry name" value="PAS domain"/>
    <property type="match status" value="2"/>
</dbReference>
<dbReference type="PIRSF" id="PIRSF036431">
    <property type="entry name" value="STHK_DctB"/>
    <property type="match status" value="1"/>
</dbReference>
<dbReference type="InterPro" id="IPR005467">
    <property type="entry name" value="His_kinase_dom"/>
</dbReference>
<evidence type="ECO:0000256" key="7">
    <source>
        <dbReference type="ARBA" id="ARBA00022692"/>
    </source>
</evidence>
<evidence type="ECO:0000256" key="6">
    <source>
        <dbReference type="ARBA" id="ARBA00022679"/>
    </source>
</evidence>
<dbReference type="PANTHER" id="PTHR43065">
    <property type="entry name" value="SENSOR HISTIDINE KINASE"/>
    <property type="match status" value="1"/>
</dbReference>